<organism evidence="2 3">
    <name type="scientific">Sulfurifustis variabilis</name>
    <dbReference type="NCBI Taxonomy" id="1675686"/>
    <lineage>
        <taxon>Bacteria</taxon>
        <taxon>Pseudomonadati</taxon>
        <taxon>Pseudomonadota</taxon>
        <taxon>Gammaproteobacteria</taxon>
        <taxon>Acidiferrobacterales</taxon>
        <taxon>Acidiferrobacteraceae</taxon>
        <taxon>Sulfurifustis</taxon>
    </lineage>
</organism>
<dbReference type="SUPFAM" id="SSF54913">
    <property type="entry name" value="GlnB-like"/>
    <property type="match status" value="1"/>
</dbReference>
<dbReference type="AlphaFoldDB" id="A0A1B4VDQ3"/>
<name>A0A1B4VDQ3_9GAMM</name>
<evidence type="ECO:0000313" key="2">
    <source>
        <dbReference type="EMBL" id="BAU48547.1"/>
    </source>
</evidence>
<evidence type="ECO:0000256" key="1">
    <source>
        <dbReference type="ARBA" id="ARBA00010554"/>
    </source>
</evidence>
<reference evidence="2 3" key="1">
    <citation type="submission" date="2015-08" db="EMBL/GenBank/DDBJ databases">
        <title>Complete genome sequence of Sulfurifustis variabilis.</title>
        <authorList>
            <person name="Miura A."/>
            <person name="Kojima H."/>
            <person name="Fukui M."/>
        </authorList>
    </citation>
    <scope>NUCLEOTIDE SEQUENCE [LARGE SCALE GENOMIC DNA]</scope>
    <source>
        <strain evidence="3">skN76</strain>
    </source>
</reference>
<proteinExistence type="inferred from homology"/>
<dbReference type="OrthoDB" id="5295185at2"/>
<sequence length="102" mass="11380">MKQSEVTVVRIYLTEAERAMKNLLARLHDQEKVRGVTVFRGIAGFGRSGVMHSSTLLDLSLDLPVVIEFFDEPAKVRRILAHLKDTIPPGHVVTWSANVNEG</sequence>
<dbReference type="InterPro" id="IPR015867">
    <property type="entry name" value="N-reg_PII/ATP_PRibTrfase_C"/>
</dbReference>
<dbReference type="RefSeq" id="WP_096461043.1">
    <property type="nucleotide sequence ID" value="NZ_AP014936.1"/>
</dbReference>
<dbReference type="Gene3D" id="3.30.70.120">
    <property type="match status" value="1"/>
</dbReference>
<dbReference type="PANTHER" id="PTHR35983">
    <property type="entry name" value="UPF0166 PROTEIN TM_0021"/>
    <property type="match status" value="1"/>
</dbReference>
<dbReference type="Proteomes" id="UP000218899">
    <property type="component" value="Chromosome"/>
</dbReference>
<gene>
    <name evidence="2" type="ORF">SVA_1995</name>
</gene>
<protein>
    <submittedName>
        <fullName evidence="2">Uncharacterized protein</fullName>
    </submittedName>
</protein>
<dbReference type="EMBL" id="AP014936">
    <property type="protein sequence ID" value="BAU48547.1"/>
    <property type="molecule type" value="Genomic_DNA"/>
</dbReference>
<evidence type="ECO:0000313" key="3">
    <source>
        <dbReference type="Proteomes" id="UP000218899"/>
    </source>
</evidence>
<dbReference type="Pfam" id="PF02641">
    <property type="entry name" value="DUF190"/>
    <property type="match status" value="1"/>
</dbReference>
<dbReference type="KEGG" id="sva:SVA_1995"/>
<comment type="similarity">
    <text evidence="1">Belongs to the UPF0166 family.</text>
</comment>
<dbReference type="PANTHER" id="PTHR35983:SF1">
    <property type="entry name" value="UPF0166 PROTEIN TM_0021"/>
    <property type="match status" value="1"/>
</dbReference>
<accession>A0A1B4VDQ3</accession>
<dbReference type="InterPro" id="IPR011322">
    <property type="entry name" value="N-reg_PII-like_a/b"/>
</dbReference>
<keyword evidence="3" id="KW-1185">Reference proteome</keyword>
<dbReference type="InterPro" id="IPR003793">
    <property type="entry name" value="UPF0166"/>
</dbReference>